<evidence type="ECO:0000256" key="1">
    <source>
        <dbReference type="SAM" id="MobiDB-lite"/>
    </source>
</evidence>
<name>A0A3R9F292_9PSEU</name>
<dbReference type="AlphaFoldDB" id="A0A3R9F292"/>
<dbReference type="OrthoDB" id="3638037at2"/>
<feature type="compositionally biased region" description="Acidic residues" evidence="1">
    <location>
        <begin position="385"/>
        <end position="394"/>
    </location>
</feature>
<evidence type="ECO:0000313" key="2">
    <source>
        <dbReference type="EMBL" id="RSD11943.1"/>
    </source>
</evidence>
<proteinExistence type="predicted"/>
<sequence length="394" mass="39890">MVVPYNLLPIELHRDMVQAEQAKVSVLLDAAKMWTECREWIDAASTELNTRVGRLTPEWQDDAGRAHEEKTQRSLAELKMWGERIDAAQPAETLTTLASSISEAYTEVMACYAAYCAADLNPLTALPAKIAAQQASAFRMNALGAQFDVSMLKVVAASGMQSPGDLMPTPKAAAEGNSPADFVKAAEAGMSALTELEGLAESAGVGSDSSLPTVPGLTGQDGSAGPSLAGLSPVASLPVPGAATLGGLGGGVGAPPVASGLPGMFGAGGLGAIPTLAKPVAGKRAPSLASEVRPGTATPAAAKPAASAMPPMMPPHSGQGATAGTLRPGSPEQPTGRAGGGRRSADATDGVPAKLRGRSANGDAGFTLPRGRRAGETDGDSVQLLDEELWQPGR</sequence>
<feature type="region of interest" description="Disordered" evidence="1">
    <location>
        <begin position="203"/>
        <end position="223"/>
    </location>
</feature>
<dbReference type="EMBL" id="RSEC01000059">
    <property type="protein sequence ID" value="RSD11943.1"/>
    <property type="molecule type" value="Genomic_DNA"/>
</dbReference>
<comment type="caution">
    <text evidence="2">The sequence shown here is derived from an EMBL/GenBank/DDBJ whole genome shotgun (WGS) entry which is preliminary data.</text>
</comment>
<feature type="compositionally biased region" description="Low complexity" evidence="1">
    <location>
        <begin position="294"/>
        <end position="310"/>
    </location>
</feature>
<reference evidence="2 3" key="1">
    <citation type="submission" date="2018-12" db="EMBL/GenBank/DDBJ databases">
        <title>Amycolatopsis eburnea sp. nov. actinomycete associate with arbuscular mycorrhiza fungal spore.</title>
        <authorList>
            <person name="Lumyong S."/>
            <person name="Chaiya L."/>
        </authorList>
    </citation>
    <scope>NUCLEOTIDE SEQUENCE [LARGE SCALE GENOMIC DNA]</scope>
    <source>
        <strain evidence="2 3">GLM-1</strain>
    </source>
</reference>
<dbReference type="Proteomes" id="UP000267081">
    <property type="component" value="Unassembled WGS sequence"/>
</dbReference>
<gene>
    <name evidence="2" type="ORF">EIY87_34975</name>
</gene>
<keyword evidence="3" id="KW-1185">Reference proteome</keyword>
<feature type="region of interest" description="Disordered" evidence="1">
    <location>
        <begin position="286"/>
        <end position="394"/>
    </location>
</feature>
<protein>
    <recommendedName>
        <fullName evidence="4">PPE domain-containing protein</fullName>
    </recommendedName>
</protein>
<evidence type="ECO:0000313" key="3">
    <source>
        <dbReference type="Proteomes" id="UP000267081"/>
    </source>
</evidence>
<organism evidence="2 3">
    <name type="scientific">Amycolatopsis eburnea</name>
    <dbReference type="NCBI Taxonomy" id="2267691"/>
    <lineage>
        <taxon>Bacteria</taxon>
        <taxon>Bacillati</taxon>
        <taxon>Actinomycetota</taxon>
        <taxon>Actinomycetes</taxon>
        <taxon>Pseudonocardiales</taxon>
        <taxon>Pseudonocardiaceae</taxon>
        <taxon>Amycolatopsis</taxon>
    </lineage>
</organism>
<evidence type="ECO:0008006" key="4">
    <source>
        <dbReference type="Google" id="ProtNLM"/>
    </source>
</evidence>
<dbReference type="RefSeq" id="WP_125314168.1">
    <property type="nucleotide sequence ID" value="NZ_RSEC01000059.1"/>
</dbReference>
<accession>A0A3R9F292</accession>